<dbReference type="RefSeq" id="WP_218267354.1">
    <property type="nucleotide sequence ID" value="NZ_CP077717.1"/>
</dbReference>
<organism evidence="1 2">
    <name type="scientific">Saccharolobus shibatae (strain ATCC 51178 / DSM 5389 / JCM 8931 / NBRC 15437 / B12)</name>
    <name type="common">Sulfolobus shibatae</name>
    <dbReference type="NCBI Taxonomy" id="523848"/>
    <lineage>
        <taxon>Archaea</taxon>
        <taxon>Thermoproteota</taxon>
        <taxon>Thermoprotei</taxon>
        <taxon>Sulfolobales</taxon>
        <taxon>Sulfolobaceae</taxon>
        <taxon>Saccharolobus</taxon>
    </lineage>
</organism>
<dbReference type="Proteomes" id="UP000694018">
    <property type="component" value="Chromosome"/>
</dbReference>
<dbReference type="GeneID" id="65562969"/>
<name>A0A8F5BNM9_SACSH</name>
<evidence type="ECO:0000313" key="2">
    <source>
        <dbReference type="Proteomes" id="UP000694018"/>
    </source>
</evidence>
<protein>
    <recommendedName>
        <fullName evidence="3">PIN domain-containing protein</fullName>
    </recommendedName>
</protein>
<evidence type="ECO:0000313" key="1">
    <source>
        <dbReference type="EMBL" id="QXJ28510.1"/>
    </source>
</evidence>
<reference evidence="1" key="1">
    <citation type="journal article" date="2021" name="Environ. Microbiol.">
        <title>New insights into the diversity and evolution of the archaeal mobilome from three complete genomes of Saccharolobus shibatae.</title>
        <authorList>
            <person name="Medvedeva S."/>
            <person name="Brandt D."/>
            <person name="Cvirkaite-Krupovic V."/>
            <person name="Liu Y."/>
            <person name="Severinov K."/>
            <person name="Ishino S."/>
            <person name="Ishino Y."/>
            <person name="Prangishvili D."/>
            <person name="Kalinowski J."/>
            <person name="Krupovic M."/>
        </authorList>
    </citation>
    <scope>NUCLEOTIDE SEQUENCE</scope>
    <source>
        <strain evidence="1">B12</strain>
    </source>
</reference>
<dbReference type="OrthoDB" id="42032at2157"/>
<gene>
    <name evidence="1" type="ORF">J5U23_01379</name>
</gene>
<evidence type="ECO:0008006" key="3">
    <source>
        <dbReference type="Google" id="ProtNLM"/>
    </source>
</evidence>
<dbReference type="EMBL" id="CP077717">
    <property type="protein sequence ID" value="QXJ28510.1"/>
    <property type="molecule type" value="Genomic_DNA"/>
</dbReference>
<dbReference type="KEGG" id="sshi:J5U23_01379"/>
<sequence>MIDLKTFTDGLNYLIKYDKKLSFTDCTTLSLMDKLKTQFILSFDSDFDGITLIEFKKPIINIKYL</sequence>
<dbReference type="AlphaFoldDB" id="A0A8F5BNM9"/>
<accession>A0A8F5BNM9</accession>
<proteinExistence type="predicted"/>